<dbReference type="SMART" id="SM00837">
    <property type="entry name" value="DPBB_1"/>
    <property type="match status" value="1"/>
</dbReference>
<dbReference type="Gramene" id="ONI27617">
    <property type="protein sequence ID" value="ONI27617"/>
    <property type="gene ID" value="PRUPE_1G096900"/>
</dbReference>
<dbReference type="EMBL" id="CM007651">
    <property type="protein sequence ID" value="ONI27617.1"/>
    <property type="molecule type" value="Genomic_DNA"/>
</dbReference>
<evidence type="ECO:0000313" key="7">
    <source>
        <dbReference type="Proteomes" id="UP000006882"/>
    </source>
</evidence>
<dbReference type="Gene3D" id="2.40.40.10">
    <property type="entry name" value="RlpA-like domain"/>
    <property type="match status" value="1"/>
</dbReference>
<keyword evidence="2" id="KW-0964">Secreted</keyword>
<evidence type="ECO:0000313" key="6">
    <source>
        <dbReference type="EMBL" id="ONI27617.1"/>
    </source>
</evidence>
<sequence>MTMDIRRGAFHFTSQTTALEIIVTSYLLGKDLMAFEMRVLIVVVAMVVCLPSAAYAEQGTATFYTPPYVPSSCYGYQNDGVMIAAASDAIWGNRAACGKRYRVTCTGATNQGVPQPCKGTSVVVKIVDYCPPGCRGTIDLSQEAFAVIANPDAGKIKISYTQV</sequence>
<comment type="subcellular location">
    <subcellularLocation>
        <location evidence="1">Secreted</location>
    </subcellularLocation>
</comment>
<dbReference type="CDD" id="cd22269">
    <property type="entry name" value="DPBB_EG45-like"/>
    <property type="match status" value="1"/>
</dbReference>
<dbReference type="PANTHER" id="PTHR47295">
    <property type="entry name" value="EG45-LIKE DOMAIN CONTAINING PROTEIN 1-RELATED"/>
    <property type="match status" value="1"/>
</dbReference>
<keyword evidence="4" id="KW-0472">Membrane</keyword>
<protein>
    <recommendedName>
        <fullName evidence="5">Expansin-like EG45 domain-containing protein</fullName>
    </recommendedName>
</protein>
<dbReference type="InterPro" id="IPR009009">
    <property type="entry name" value="RlpA-like_DPBB"/>
</dbReference>
<proteinExistence type="predicted"/>
<dbReference type="Pfam" id="PF03330">
    <property type="entry name" value="DPBB_1"/>
    <property type="match status" value="1"/>
</dbReference>
<feature type="transmembrane region" description="Helical" evidence="4">
    <location>
        <begin position="39"/>
        <end position="56"/>
    </location>
</feature>
<dbReference type="InterPro" id="IPR007112">
    <property type="entry name" value="Expansin/allergen_DPBB_dom"/>
</dbReference>
<evidence type="ECO:0000256" key="1">
    <source>
        <dbReference type="ARBA" id="ARBA00004613"/>
    </source>
</evidence>
<dbReference type="ExpressionAtlas" id="A0A251QV34">
    <property type="expression patterns" value="differential"/>
</dbReference>
<dbReference type="GO" id="GO:0048046">
    <property type="term" value="C:apoplast"/>
    <property type="evidence" value="ECO:0007669"/>
    <property type="project" value="InterPro"/>
</dbReference>
<evidence type="ECO:0000256" key="4">
    <source>
        <dbReference type="SAM" id="Phobius"/>
    </source>
</evidence>
<dbReference type="InterPro" id="IPR044206">
    <property type="entry name" value="EGC1/2"/>
</dbReference>
<keyword evidence="4" id="KW-1133">Transmembrane helix</keyword>
<accession>A0A251QV34</accession>
<gene>
    <name evidence="6" type="ORF">PRUPE_1G096900</name>
</gene>
<evidence type="ECO:0000256" key="3">
    <source>
        <dbReference type="ARBA" id="ARBA00022729"/>
    </source>
</evidence>
<dbReference type="PROSITE" id="PS50842">
    <property type="entry name" value="EXPANSIN_EG45"/>
    <property type="match status" value="1"/>
</dbReference>
<dbReference type="GO" id="GO:0009627">
    <property type="term" value="P:systemic acquired resistance"/>
    <property type="evidence" value="ECO:0007669"/>
    <property type="project" value="InterPro"/>
</dbReference>
<dbReference type="SUPFAM" id="SSF50685">
    <property type="entry name" value="Barwin-like endoglucanases"/>
    <property type="match status" value="1"/>
</dbReference>
<keyword evidence="4" id="KW-0812">Transmembrane</keyword>
<dbReference type="AlphaFoldDB" id="A0A251QV34"/>
<evidence type="ECO:0000256" key="2">
    <source>
        <dbReference type="ARBA" id="ARBA00022525"/>
    </source>
</evidence>
<dbReference type="PANTHER" id="PTHR47295:SF10">
    <property type="entry name" value="EG45-LIKE DOMAIN CONTAINING PROTEIN"/>
    <property type="match status" value="1"/>
</dbReference>
<name>A0A251QV34_PRUPE</name>
<feature type="domain" description="Expansin-like EG45" evidence="5">
    <location>
        <begin position="59"/>
        <end position="163"/>
    </location>
</feature>
<reference evidence="6 7" key="1">
    <citation type="journal article" date="2013" name="Nat. Genet.">
        <title>The high-quality draft genome of peach (Prunus persica) identifies unique patterns of genetic diversity, domestication and genome evolution.</title>
        <authorList>
            <consortium name="International Peach Genome Initiative"/>
            <person name="Verde I."/>
            <person name="Abbott A.G."/>
            <person name="Scalabrin S."/>
            <person name="Jung S."/>
            <person name="Shu S."/>
            <person name="Marroni F."/>
            <person name="Zhebentyayeva T."/>
            <person name="Dettori M.T."/>
            <person name="Grimwood J."/>
            <person name="Cattonaro F."/>
            <person name="Zuccolo A."/>
            <person name="Rossini L."/>
            <person name="Jenkins J."/>
            <person name="Vendramin E."/>
            <person name="Meisel L.A."/>
            <person name="Decroocq V."/>
            <person name="Sosinski B."/>
            <person name="Prochnik S."/>
            <person name="Mitros T."/>
            <person name="Policriti A."/>
            <person name="Cipriani G."/>
            <person name="Dondini L."/>
            <person name="Ficklin S."/>
            <person name="Goodstein D.M."/>
            <person name="Xuan P."/>
            <person name="Del Fabbro C."/>
            <person name="Aramini V."/>
            <person name="Copetti D."/>
            <person name="Gonzalez S."/>
            <person name="Horner D.S."/>
            <person name="Falchi R."/>
            <person name="Lucas S."/>
            <person name="Mica E."/>
            <person name="Maldonado J."/>
            <person name="Lazzari B."/>
            <person name="Bielenberg D."/>
            <person name="Pirona R."/>
            <person name="Miculan M."/>
            <person name="Barakat A."/>
            <person name="Testolin R."/>
            <person name="Stella A."/>
            <person name="Tartarini S."/>
            <person name="Tonutti P."/>
            <person name="Arus P."/>
            <person name="Orellana A."/>
            <person name="Wells C."/>
            <person name="Main D."/>
            <person name="Vizzotto G."/>
            <person name="Silva H."/>
            <person name="Salamini F."/>
            <person name="Schmutz J."/>
            <person name="Morgante M."/>
            <person name="Rokhsar D.S."/>
        </authorList>
    </citation>
    <scope>NUCLEOTIDE SEQUENCE [LARGE SCALE GENOMIC DNA]</scope>
    <source>
        <strain evidence="7">cv. Nemared</strain>
    </source>
</reference>
<evidence type="ECO:0000259" key="5">
    <source>
        <dbReference type="PROSITE" id="PS50842"/>
    </source>
</evidence>
<organism evidence="6 7">
    <name type="scientific">Prunus persica</name>
    <name type="common">Peach</name>
    <name type="synonym">Amygdalus persica</name>
    <dbReference type="NCBI Taxonomy" id="3760"/>
    <lineage>
        <taxon>Eukaryota</taxon>
        <taxon>Viridiplantae</taxon>
        <taxon>Streptophyta</taxon>
        <taxon>Embryophyta</taxon>
        <taxon>Tracheophyta</taxon>
        <taxon>Spermatophyta</taxon>
        <taxon>Magnoliopsida</taxon>
        <taxon>eudicotyledons</taxon>
        <taxon>Gunneridae</taxon>
        <taxon>Pentapetalae</taxon>
        <taxon>rosids</taxon>
        <taxon>fabids</taxon>
        <taxon>Rosales</taxon>
        <taxon>Rosaceae</taxon>
        <taxon>Amygdaloideae</taxon>
        <taxon>Amygdaleae</taxon>
        <taxon>Prunus</taxon>
    </lineage>
</organism>
<keyword evidence="3" id="KW-0732">Signal</keyword>
<keyword evidence="7" id="KW-1185">Reference proteome</keyword>
<dbReference type="InterPro" id="IPR036908">
    <property type="entry name" value="RlpA-like_sf"/>
</dbReference>
<dbReference type="Proteomes" id="UP000006882">
    <property type="component" value="Chromosome G1"/>
</dbReference>
<dbReference type="FunFam" id="2.40.40.10:FF:000005">
    <property type="entry name" value="Barwin-related endoglucanase"/>
    <property type="match status" value="1"/>
</dbReference>